<dbReference type="Proteomes" id="UP001396334">
    <property type="component" value="Unassembled WGS sequence"/>
</dbReference>
<organism evidence="1 2">
    <name type="scientific">Hibiscus sabdariffa</name>
    <name type="common">roselle</name>
    <dbReference type="NCBI Taxonomy" id="183260"/>
    <lineage>
        <taxon>Eukaryota</taxon>
        <taxon>Viridiplantae</taxon>
        <taxon>Streptophyta</taxon>
        <taxon>Embryophyta</taxon>
        <taxon>Tracheophyta</taxon>
        <taxon>Spermatophyta</taxon>
        <taxon>Magnoliopsida</taxon>
        <taxon>eudicotyledons</taxon>
        <taxon>Gunneridae</taxon>
        <taxon>Pentapetalae</taxon>
        <taxon>rosids</taxon>
        <taxon>malvids</taxon>
        <taxon>Malvales</taxon>
        <taxon>Malvaceae</taxon>
        <taxon>Malvoideae</taxon>
        <taxon>Hibiscus</taxon>
    </lineage>
</organism>
<dbReference type="EMBL" id="JBBPBN010000477">
    <property type="protein sequence ID" value="KAK8485840.1"/>
    <property type="molecule type" value="Genomic_DNA"/>
</dbReference>
<accession>A0ABR1ZZ31</accession>
<evidence type="ECO:0000313" key="2">
    <source>
        <dbReference type="Proteomes" id="UP001396334"/>
    </source>
</evidence>
<proteinExistence type="predicted"/>
<keyword evidence="2" id="KW-1185">Reference proteome</keyword>
<name>A0ABR1ZZ31_9ROSI</name>
<gene>
    <name evidence="1" type="ORF">V6N11_012867</name>
</gene>
<reference evidence="1 2" key="1">
    <citation type="journal article" date="2024" name="G3 (Bethesda)">
        <title>Genome assembly of Hibiscus sabdariffa L. provides insights into metabolisms of medicinal natural products.</title>
        <authorList>
            <person name="Kim T."/>
        </authorList>
    </citation>
    <scope>NUCLEOTIDE SEQUENCE [LARGE SCALE GENOMIC DNA]</scope>
    <source>
        <strain evidence="1">TK-2024</strain>
        <tissue evidence="1">Old leaves</tissue>
    </source>
</reference>
<comment type="caution">
    <text evidence="1">The sequence shown here is derived from an EMBL/GenBank/DDBJ whole genome shotgun (WGS) entry which is preliminary data.</text>
</comment>
<evidence type="ECO:0008006" key="3">
    <source>
        <dbReference type="Google" id="ProtNLM"/>
    </source>
</evidence>
<sequence length="85" mass="9667">MAAQATKMFSKKLTDNDVKKRPLVCTVRKKGYKKPVFSGRLWTDFVICKKLNVGDGISLHKVEDEDGSSHYRVEVEKQDEAIVPK</sequence>
<evidence type="ECO:0000313" key="1">
    <source>
        <dbReference type="EMBL" id="KAK8485840.1"/>
    </source>
</evidence>
<protein>
    <recommendedName>
        <fullName evidence="3">TF-B3 domain-containing protein</fullName>
    </recommendedName>
</protein>